<dbReference type="OrthoDB" id="3799138at2759"/>
<feature type="domain" description="Methyltransferase type 12" evidence="2">
    <location>
        <begin position="17"/>
        <end position="94"/>
    </location>
</feature>
<dbReference type="Gene3D" id="3.40.50.150">
    <property type="entry name" value="Vaccinia Virus protein VP39"/>
    <property type="match status" value="1"/>
</dbReference>
<evidence type="ECO:0000313" key="4">
    <source>
        <dbReference type="Proteomes" id="UP000054279"/>
    </source>
</evidence>
<reference evidence="3 4" key="1">
    <citation type="submission" date="2014-06" db="EMBL/GenBank/DDBJ databases">
        <title>Evolutionary Origins and Diversification of the Mycorrhizal Mutualists.</title>
        <authorList>
            <consortium name="DOE Joint Genome Institute"/>
            <consortium name="Mycorrhizal Genomics Consortium"/>
            <person name="Kohler A."/>
            <person name="Kuo A."/>
            <person name="Nagy L.G."/>
            <person name="Floudas D."/>
            <person name="Copeland A."/>
            <person name="Barry K.W."/>
            <person name="Cichocki N."/>
            <person name="Veneault-Fourrey C."/>
            <person name="LaButti K."/>
            <person name="Lindquist E.A."/>
            <person name="Lipzen A."/>
            <person name="Lundell T."/>
            <person name="Morin E."/>
            <person name="Murat C."/>
            <person name="Riley R."/>
            <person name="Ohm R."/>
            <person name="Sun H."/>
            <person name="Tunlid A."/>
            <person name="Henrissat B."/>
            <person name="Grigoriev I.V."/>
            <person name="Hibbett D.S."/>
            <person name="Martin F."/>
        </authorList>
    </citation>
    <scope>NUCLEOTIDE SEQUENCE [LARGE SCALE GENOMIC DNA]</scope>
    <source>
        <strain evidence="3 4">SS14</strain>
    </source>
</reference>
<dbReference type="InterPro" id="IPR029063">
    <property type="entry name" value="SAM-dependent_MTases_sf"/>
</dbReference>
<accession>A0A0C9VBR9</accession>
<dbReference type="Pfam" id="PF08242">
    <property type="entry name" value="Methyltransf_12"/>
    <property type="match status" value="1"/>
</dbReference>
<keyword evidence="4" id="KW-1185">Reference proteome</keyword>
<gene>
    <name evidence="3" type="ORF">M422DRAFT_258149</name>
</gene>
<proteinExistence type="predicted"/>
<dbReference type="PANTHER" id="PTHR45681">
    <property type="entry name" value="POLYKETIDE SYNTHASE 44-RELATED"/>
    <property type="match status" value="1"/>
</dbReference>
<dbReference type="AlphaFoldDB" id="A0A0C9VBR9"/>
<dbReference type="EMBL" id="KN837155">
    <property type="protein sequence ID" value="KIJ38997.1"/>
    <property type="molecule type" value="Genomic_DNA"/>
</dbReference>
<dbReference type="PANTHER" id="PTHR45681:SF6">
    <property type="entry name" value="POLYKETIDE SYNTHASE 37"/>
    <property type="match status" value="1"/>
</dbReference>
<organism evidence="3 4">
    <name type="scientific">Sphaerobolus stellatus (strain SS14)</name>
    <dbReference type="NCBI Taxonomy" id="990650"/>
    <lineage>
        <taxon>Eukaryota</taxon>
        <taxon>Fungi</taxon>
        <taxon>Dikarya</taxon>
        <taxon>Basidiomycota</taxon>
        <taxon>Agaricomycotina</taxon>
        <taxon>Agaricomycetes</taxon>
        <taxon>Phallomycetidae</taxon>
        <taxon>Geastrales</taxon>
        <taxon>Sphaerobolaceae</taxon>
        <taxon>Sphaerobolus</taxon>
    </lineage>
</organism>
<dbReference type="GO" id="GO:0016740">
    <property type="term" value="F:transferase activity"/>
    <property type="evidence" value="ECO:0007669"/>
    <property type="project" value="UniProtKB-KW"/>
</dbReference>
<dbReference type="SUPFAM" id="SSF53335">
    <property type="entry name" value="S-adenosyl-L-methionine-dependent methyltransferases"/>
    <property type="match status" value="1"/>
</dbReference>
<dbReference type="InterPro" id="IPR013217">
    <property type="entry name" value="Methyltransf_12"/>
</dbReference>
<dbReference type="InterPro" id="IPR050444">
    <property type="entry name" value="Polyketide_Synthase"/>
</dbReference>
<dbReference type="HOGENOM" id="CLU_1025115_0_0_1"/>
<dbReference type="CDD" id="cd02440">
    <property type="entry name" value="AdoMet_MTases"/>
    <property type="match status" value="1"/>
</dbReference>
<sequence>MLTTHLVDVLPEFPELIVEYVATDISLGLAMQCAQRFSHPYMRGVAYDLTKGLEEQGIHVASFDIVTALHVLHATADMVQTMDALAELLVPGGYVLTVDFDGTAWQLGAPGTVWYDFVFGGFQEWFDFGEDRTDHCTVPLSQWRQLLNGSGFNCITFSTSHPDEDHSLVFLAQKAGDKNGLSLPPNTGLISSDSSSGENTICSSPGSVTKQVSLSSTIMVEEFVYIPDPVFTFVRGQEMRLKDELARLDAAEEASVWIIATDGPDGDAARGL</sequence>
<name>A0A0C9VBR9_SPHS4</name>
<feature type="non-terminal residue" evidence="3">
    <location>
        <position position="272"/>
    </location>
</feature>
<evidence type="ECO:0000256" key="1">
    <source>
        <dbReference type="ARBA" id="ARBA00022679"/>
    </source>
</evidence>
<protein>
    <submittedName>
        <fullName evidence="3">Unplaced genomic scaffold SPHSTscaffold_80, whole genome shotgun sequence</fullName>
    </submittedName>
</protein>
<evidence type="ECO:0000313" key="3">
    <source>
        <dbReference type="EMBL" id="KIJ38997.1"/>
    </source>
</evidence>
<dbReference type="Proteomes" id="UP000054279">
    <property type="component" value="Unassembled WGS sequence"/>
</dbReference>
<keyword evidence="1" id="KW-0808">Transferase</keyword>
<evidence type="ECO:0000259" key="2">
    <source>
        <dbReference type="Pfam" id="PF08242"/>
    </source>
</evidence>